<dbReference type="Gene3D" id="2.40.10.170">
    <property type="match status" value="1"/>
</dbReference>
<dbReference type="Pfam" id="PF02559">
    <property type="entry name" value="CarD_TRCF_RID"/>
    <property type="match status" value="1"/>
</dbReference>
<name>A0A318S1J2_9DEIO</name>
<sequence>MTQQLSLAPGDAIVYPKHGAGFVRGRTQRTALGQTQEYYDIELRSTGMQVLVPVAKAQALGLRRVTPEARIPELLNLLGEPDLDLPSSFPQRIRVEQGILDLADIEQVARLLGTLARRAVQRGLADSEGQVMRACRGMLSAEVAVSLGVLEDEAARLLDARLP</sequence>
<gene>
    <name evidence="2" type="ORF">DES52_115117</name>
</gene>
<evidence type="ECO:0000313" key="3">
    <source>
        <dbReference type="Proteomes" id="UP000248326"/>
    </source>
</evidence>
<dbReference type="InterPro" id="IPR003711">
    <property type="entry name" value="CarD-like/TRCF_RID"/>
</dbReference>
<dbReference type="SMART" id="SM01058">
    <property type="entry name" value="CarD_TRCF"/>
    <property type="match status" value="1"/>
</dbReference>
<reference evidence="2 3" key="1">
    <citation type="submission" date="2018-06" db="EMBL/GenBank/DDBJ databases">
        <title>Genomic Encyclopedia of Type Strains, Phase IV (KMG-IV): sequencing the most valuable type-strain genomes for metagenomic binning, comparative biology and taxonomic classification.</title>
        <authorList>
            <person name="Goeker M."/>
        </authorList>
    </citation>
    <scope>NUCLEOTIDE SEQUENCE [LARGE SCALE GENOMIC DNA]</scope>
    <source>
        <strain evidence="2 3">DSM 18048</strain>
    </source>
</reference>
<dbReference type="AlphaFoldDB" id="A0A318S1J2"/>
<dbReference type="RefSeq" id="WP_110888090.1">
    <property type="nucleotide sequence ID" value="NZ_QJSX01000015.1"/>
</dbReference>
<dbReference type="SUPFAM" id="SSF141259">
    <property type="entry name" value="CarD-like"/>
    <property type="match status" value="1"/>
</dbReference>
<dbReference type="Proteomes" id="UP000248326">
    <property type="component" value="Unassembled WGS sequence"/>
</dbReference>
<dbReference type="PANTHER" id="PTHR38447:SF1">
    <property type="entry name" value="RNA POLYMERASE-BINDING TRANSCRIPTION FACTOR CARD"/>
    <property type="match status" value="1"/>
</dbReference>
<dbReference type="Gene3D" id="1.20.58.1290">
    <property type="entry name" value="CarD-like, C-terminal domain"/>
    <property type="match status" value="1"/>
</dbReference>
<dbReference type="InterPro" id="IPR048792">
    <property type="entry name" value="CarD_C"/>
</dbReference>
<evidence type="ECO:0000313" key="2">
    <source>
        <dbReference type="EMBL" id="PYE51185.1"/>
    </source>
</evidence>
<dbReference type="EMBL" id="QJSX01000015">
    <property type="protein sequence ID" value="PYE51185.1"/>
    <property type="molecule type" value="Genomic_DNA"/>
</dbReference>
<dbReference type="GO" id="GO:0009303">
    <property type="term" value="P:rRNA transcription"/>
    <property type="evidence" value="ECO:0007669"/>
    <property type="project" value="TreeGrafter"/>
</dbReference>
<dbReference type="InterPro" id="IPR042215">
    <property type="entry name" value="CarD-like_C"/>
</dbReference>
<dbReference type="OrthoDB" id="9786074at2"/>
<accession>A0A318S1J2</accession>
<protein>
    <submittedName>
        <fullName evidence="2">CarD family transcriptional regulator</fullName>
    </submittedName>
</protein>
<comment type="caution">
    <text evidence="2">The sequence shown here is derived from an EMBL/GenBank/DDBJ whole genome shotgun (WGS) entry which is preliminary data.</text>
</comment>
<keyword evidence="3" id="KW-1185">Reference proteome</keyword>
<organism evidence="2 3">
    <name type="scientific">Deinococcus yavapaiensis KR-236</name>
    <dbReference type="NCBI Taxonomy" id="694435"/>
    <lineage>
        <taxon>Bacteria</taxon>
        <taxon>Thermotogati</taxon>
        <taxon>Deinococcota</taxon>
        <taxon>Deinococci</taxon>
        <taxon>Deinococcales</taxon>
        <taxon>Deinococcaceae</taxon>
        <taxon>Deinococcus</taxon>
    </lineage>
</organism>
<dbReference type="InterPro" id="IPR052531">
    <property type="entry name" value="CarD-like_regulator"/>
</dbReference>
<evidence type="ECO:0000259" key="1">
    <source>
        <dbReference type="SMART" id="SM01058"/>
    </source>
</evidence>
<dbReference type="Pfam" id="PF21095">
    <property type="entry name" value="CarD_C"/>
    <property type="match status" value="1"/>
</dbReference>
<feature type="domain" description="CarD-like/TRCF RNAP-interacting" evidence="1">
    <location>
        <begin position="6"/>
        <end position="116"/>
    </location>
</feature>
<proteinExistence type="predicted"/>
<dbReference type="InterPro" id="IPR036101">
    <property type="entry name" value="CarD-like/TRCF_RID_sf"/>
</dbReference>
<dbReference type="PANTHER" id="PTHR38447">
    <property type="entry name" value="TRANSCRIPTION FACTOR YDEB-RELATED"/>
    <property type="match status" value="1"/>
</dbReference>